<dbReference type="OrthoDB" id="292264at2"/>
<gene>
    <name evidence="3" type="ORF">SAMN05444409_2033</name>
</gene>
<protein>
    <recommendedName>
        <fullName evidence="5">Translation elongation factor EFTu/EF1A C-terminal domain-containing protein</fullName>
    </recommendedName>
</protein>
<keyword evidence="1" id="KW-0547">Nucleotide-binding</keyword>
<proteinExistence type="predicted"/>
<evidence type="ECO:0000313" key="3">
    <source>
        <dbReference type="EMBL" id="SIO10667.1"/>
    </source>
</evidence>
<evidence type="ECO:0000256" key="2">
    <source>
        <dbReference type="ARBA" id="ARBA00023134"/>
    </source>
</evidence>
<name>A0A1N6GTA6_9FLAO</name>
<dbReference type="SUPFAM" id="SSF50465">
    <property type="entry name" value="EF-Tu/eEF-1alpha/eIF2-gamma C-terminal domain"/>
    <property type="match status" value="1"/>
</dbReference>
<evidence type="ECO:0000256" key="1">
    <source>
        <dbReference type="ARBA" id="ARBA00022741"/>
    </source>
</evidence>
<keyword evidence="2" id="KW-0342">GTP-binding</keyword>
<sequence>MSKKKPHFKALLTFLPEDNGGISTPVSSGFRTTVRFPFDSKEFLANHSFIETEIIYSGDTVSANINLLEAKDALEQIYEGIDFDLLLNSIIIGQGVITKIYAS</sequence>
<keyword evidence="4" id="KW-1185">Reference proteome</keyword>
<evidence type="ECO:0008006" key="5">
    <source>
        <dbReference type="Google" id="ProtNLM"/>
    </source>
</evidence>
<dbReference type="AlphaFoldDB" id="A0A1N6GTA6"/>
<dbReference type="Proteomes" id="UP000185207">
    <property type="component" value="Unassembled WGS sequence"/>
</dbReference>
<dbReference type="STRING" id="1416779.SAMN05444409_2033"/>
<dbReference type="EMBL" id="FSRK01000001">
    <property type="protein sequence ID" value="SIO10667.1"/>
    <property type="molecule type" value="Genomic_DNA"/>
</dbReference>
<dbReference type="GO" id="GO:0005525">
    <property type="term" value="F:GTP binding"/>
    <property type="evidence" value="ECO:0007669"/>
    <property type="project" value="UniProtKB-KW"/>
</dbReference>
<dbReference type="InterPro" id="IPR009001">
    <property type="entry name" value="Transl_elong_EF1A/Init_IF2_C"/>
</dbReference>
<dbReference type="RefSeq" id="WP_074235139.1">
    <property type="nucleotide sequence ID" value="NZ_FSRK01000001.1"/>
</dbReference>
<dbReference type="Gene3D" id="2.40.30.10">
    <property type="entry name" value="Translation factors"/>
    <property type="match status" value="1"/>
</dbReference>
<organism evidence="3 4">
    <name type="scientific">Epilithonimonas zeae</name>
    <dbReference type="NCBI Taxonomy" id="1416779"/>
    <lineage>
        <taxon>Bacteria</taxon>
        <taxon>Pseudomonadati</taxon>
        <taxon>Bacteroidota</taxon>
        <taxon>Flavobacteriia</taxon>
        <taxon>Flavobacteriales</taxon>
        <taxon>Weeksellaceae</taxon>
        <taxon>Chryseobacterium group</taxon>
        <taxon>Epilithonimonas</taxon>
    </lineage>
</organism>
<evidence type="ECO:0000313" key="4">
    <source>
        <dbReference type="Proteomes" id="UP000185207"/>
    </source>
</evidence>
<accession>A0A1N6GTA6</accession>
<reference evidence="4" key="1">
    <citation type="submission" date="2016-11" db="EMBL/GenBank/DDBJ databases">
        <authorList>
            <person name="Varghese N."/>
            <person name="Submissions S."/>
        </authorList>
    </citation>
    <scope>NUCLEOTIDE SEQUENCE [LARGE SCALE GENOMIC DNA]</scope>
    <source>
        <strain evidence="4">DSM 27623</strain>
    </source>
</reference>